<protein>
    <submittedName>
        <fullName evidence="1">Uncharacterized protein</fullName>
    </submittedName>
</protein>
<gene>
    <name evidence="1" type="ORF">dnl_15470</name>
</gene>
<dbReference type="EMBL" id="CP061799">
    <property type="protein sequence ID" value="QTA79289.1"/>
    <property type="molecule type" value="Genomic_DNA"/>
</dbReference>
<sequence length="40" mass="4603">MLTISLFLIFYLNAEEVCPKKSRQHLIGILPAFYGLCFIV</sequence>
<dbReference type="Proteomes" id="UP000663720">
    <property type="component" value="Chromosome"/>
</dbReference>
<reference evidence="1" key="1">
    <citation type="journal article" date="2021" name="Microb. Physiol.">
        <title>Proteogenomic Insights into the Physiology of Marine, Sulfate-Reducing, Filamentous Desulfonema limicola and Desulfonema magnum.</title>
        <authorList>
            <person name="Schnaars V."/>
            <person name="Wohlbrand L."/>
            <person name="Scheve S."/>
            <person name="Hinrichs C."/>
            <person name="Reinhardt R."/>
            <person name="Rabus R."/>
        </authorList>
    </citation>
    <scope>NUCLEOTIDE SEQUENCE</scope>
    <source>
        <strain evidence="1">5ac10</strain>
    </source>
</reference>
<name>A0A975GFL2_9BACT</name>
<keyword evidence="2" id="KW-1185">Reference proteome</keyword>
<evidence type="ECO:0000313" key="1">
    <source>
        <dbReference type="EMBL" id="QTA79289.1"/>
    </source>
</evidence>
<evidence type="ECO:0000313" key="2">
    <source>
        <dbReference type="Proteomes" id="UP000663720"/>
    </source>
</evidence>
<proteinExistence type="predicted"/>
<organism evidence="1 2">
    <name type="scientific">Desulfonema limicola</name>
    <dbReference type="NCBI Taxonomy" id="45656"/>
    <lineage>
        <taxon>Bacteria</taxon>
        <taxon>Pseudomonadati</taxon>
        <taxon>Thermodesulfobacteriota</taxon>
        <taxon>Desulfobacteria</taxon>
        <taxon>Desulfobacterales</taxon>
        <taxon>Desulfococcaceae</taxon>
        <taxon>Desulfonema</taxon>
    </lineage>
</organism>
<dbReference type="KEGG" id="dli:dnl_15470"/>
<dbReference type="AlphaFoldDB" id="A0A975GFL2"/>
<accession>A0A975GFL2</accession>